<gene>
    <name evidence="1" type="ORF">BMWSH_p309</name>
</gene>
<evidence type="ECO:0000313" key="1">
    <source>
        <dbReference type="EMBL" id="AEN92153.1"/>
    </source>
</evidence>
<geneLocation type="plasmid" evidence="1 2">
    <name>WSH-002_p3</name>
</geneLocation>
<accession>A0A8D4DZH6</accession>
<organism evidence="1 2">
    <name type="scientific">Priestia megaterium (strain WSH-002)</name>
    <name type="common">Bacillus megaterium</name>
    <dbReference type="NCBI Taxonomy" id="1006007"/>
    <lineage>
        <taxon>Bacteria</taxon>
        <taxon>Bacillati</taxon>
        <taxon>Bacillota</taxon>
        <taxon>Bacilli</taxon>
        <taxon>Bacillales</taxon>
        <taxon>Bacillaceae</taxon>
        <taxon>Priestia</taxon>
    </lineage>
</organism>
<evidence type="ECO:0000313" key="2">
    <source>
        <dbReference type="Proteomes" id="UP000001283"/>
    </source>
</evidence>
<dbReference type="KEGG" id="bmh:BMWSH_p309"/>
<protein>
    <submittedName>
        <fullName evidence="1">Uncharacterized protein</fullName>
    </submittedName>
</protein>
<keyword evidence="1" id="KW-0614">Plasmid</keyword>
<dbReference type="AlphaFoldDB" id="A0A8D4DZH6"/>
<dbReference type="EMBL" id="CP003020">
    <property type="protein sequence ID" value="AEN92153.1"/>
    <property type="molecule type" value="Genomic_DNA"/>
</dbReference>
<dbReference type="Proteomes" id="UP000001283">
    <property type="component" value="Plasmid WSH-002_p3"/>
</dbReference>
<name>A0A8D4DZH6_PRIMW</name>
<reference evidence="1 2" key="1">
    <citation type="journal article" date="2011" name="J. Bacteriol.">
        <title>Complete genome sequence of the industrial strain Bacillus megaterium WSH-002.</title>
        <authorList>
            <person name="Liu L."/>
            <person name="Li Y."/>
            <person name="Zhang J."/>
            <person name="Zou W."/>
            <person name="Zhou Z."/>
            <person name="Liu J."/>
            <person name="Li X."/>
            <person name="Wang L."/>
            <person name="Chen J."/>
        </authorList>
    </citation>
    <scope>NUCLEOTIDE SEQUENCE [LARGE SCALE GENOMIC DNA]</scope>
    <source>
        <strain evidence="2">WSH-002</strain>
        <plasmid evidence="1">WSH-002_p3</plasmid>
    </source>
</reference>
<proteinExistence type="predicted"/>
<sequence>MTAMIDIKHYLMENGYNLRDDKELLRAWADVKVNYSASQEEFAKAVGISSRTLRNKISNDNAFFNQCLEEFAQVSTDSDLSEDILSSFVDNVIKLGTNPKSSKDLVLFAELFNVTPDQVKRIMQIKGFSFRGWLQETNLDFINEKKMFKDLLSIDVLYSQNEATKGATDRALEIDLNSPLDQYRLMYMGALFMSLYNQHSYTDLLNQLSLIMKLEQIKNERDLPVSDYEYKKMSGTLEQRKPMAREEAEKYVSNLNKELKMGLEDDTKEIFIDGLVNPRPVSKPTLPDKETIKKDKEKYMPDDDFNQWLNRMANKLDEEMY</sequence>